<comment type="caution">
    <text evidence="3">The sequence shown here is derived from an EMBL/GenBank/DDBJ whole genome shotgun (WGS) entry which is preliminary data.</text>
</comment>
<keyword evidence="2" id="KW-1133">Transmembrane helix</keyword>
<gene>
    <name evidence="3" type="ORF">L596_000345</name>
</gene>
<dbReference type="Proteomes" id="UP000298663">
    <property type="component" value="Chromosome X"/>
</dbReference>
<dbReference type="EMBL" id="AZBU02000001">
    <property type="protein sequence ID" value="TMS32517.1"/>
    <property type="molecule type" value="Genomic_DNA"/>
</dbReference>
<keyword evidence="2" id="KW-0812">Transmembrane</keyword>
<reference evidence="3 4" key="1">
    <citation type="journal article" date="2015" name="Genome Biol.">
        <title>Comparative genomics of Steinernema reveals deeply conserved gene regulatory networks.</title>
        <authorList>
            <person name="Dillman A.R."/>
            <person name="Macchietto M."/>
            <person name="Porter C.F."/>
            <person name="Rogers A."/>
            <person name="Williams B."/>
            <person name="Antoshechkin I."/>
            <person name="Lee M.M."/>
            <person name="Goodwin Z."/>
            <person name="Lu X."/>
            <person name="Lewis E.E."/>
            <person name="Goodrich-Blair H."/>
            <person name="Stock S.P."/>
            <person name="Adams B.J."/>
            <person name="Sternberg P.W."/>
            <person name="Mortazavi A."/>
        </authorList>
    </citation>
    <scope>NUCLEOTIDE SEQUENCE [LARGE SCALE GENOMIC DNA]</scope>
    <source>
        <strain evidence="3 4">ALL</strain>
    </source>
</reference>
<evidence type="ECO:0000313" key="4">
    <source>
        <dbReference type="Proteomes" id="UP000298663"/>
    </source>
</evidence>
<evidence type="ECO:0000256" key="2">
    <source>
        <dbReference type="SAM" id="Phobius"/>
    </source>
</evidence>
<dbReference type="EMBL" id="CM016762">
    <property type="protein sequence ID" value="TMS32517.1"/>
    <property type="molecule type" value="Genomic_DNA"/>
</dbReference>
<protein>
    <submittedName>
        <fullName evidence="3">Uncharacterized protein</fullName>
    </submittedName>
</protein>
<accession>A0A4U8UK35</accession>
<evidence type="ECO:0000313" key="3">
    <source>
        <dbReference type="EMBL" id="TMS32517.1"/>
    </source>
</evidence>
<organism evidence="3 4">
    <name type="scientific">Steinernema carpocapsae</name>
    <name type="common">Entomopathogenic nematode</name>
    <dbReference type="NCBI Taxonomy" id="34508"/>
    <lineage>
        <taxon>Eukaryota</taxon>
        <taxon>Metazoa</taxon>
        <taxon>Ecdysozoa</taxon>
        <taxon>Nematoda</taxon>
        <taxon>Chromadorea</taxon>
        <taxon>Rhabditida</taxon>
        <taxon>Tylenchina</taxon>
        <taxon>Panagrolaimomorpha</taxon>
        <taxon>Strongyloidoidea</taxon>
        <taxon>Steinernematidae</taxon>
        <taxon>Steinernema</taxon>
    </lineage>
</organism>
<dbReference type="AlphaFoldDB" id="A0A4U8UK35"/>
<name>A0A4U8UK35_STECR</name>
<reference evidence="3 4" key="2">
    <citation type="journal article" date="2019" name="G3 (Bethesda)">
        <title>Hybrid Assembly of the Genome of the Entomopathogenic Nematode Steinernema carpocapsae Identifies the X-Chromosome.</title>
        <authorList>
            <person name="Serra L."/>
            <person name="Macchietto M."/>
            <person name="Macias-Munoz A."/>
            <person name="McGill C.J."/>
            <person name="Rodriguez I.M."/>
            <person name="Rodriguez B."/>
            <person name="Murad R."/>
            <person name="Mortazavi A."/>
        </authorList>
    </citation>
    <scope>NUCLEOTIDE SEQUENCE [LARGE SCALE GENOMIC DNA]</scope>
    <source>
        <strain evidence="3 4">ALL</strain>
    </source>
</reference>
<keyword evidence="2" id="KW-0472">Membrane</keyword>
<proteinExistence type="predicted"/>
<feature type="compositionally biased region" description="Pro residues" evidence="1">
    <location>
        <begin position="61"/>
        <end position="70"/>
    </location>
</feature>
<sequence length="88" mass="10133">MRSIWHHFESYKTSNESTFEVTYSPFLNVYHIIVVAFLASFAFLVLAGLLQECRRNRRTAPAPPTTPPVPIEQDPNTTIHLDPEHGYF</sequence>
<keyword evidence="4" id="KW-1185">Reference proteome</keyword>
<feature type="transmembrane region" description="Helical" evidence="2">
    <location>
        <begin position="29"/>
        <end position="50"/>
    </location>
</feature>
<feature type="region of interest" description="Disordered" evidence="1">
    <location>
        <begin position="58"/>
        <end position="77"/>
    </location>
</feature>
<evidence type="ECO:0000256" key="1">
    <source>
        <dbReference type="SAM" id="MobiDB-lite"/>
    </source>
</evidence>